<dbReference type="AlphaFoldDB" id="A0A540L8V1"/>
<proteinExistence type="predicted"/>
<evidence type="ECO:0000256" key="1">
    <source>
        <dbReference type="SAM" id="SignalP"/>
    </source>
</evidence>
<accession>A0A540L8V1</accession>
<organism evidence="2 3">
    <name type="scientific">Malus baccata</name>
    <name type="common">Siberian crab apple</name>
    <name type="synonym">Pyrus baccata</name>
    <dbReference type="NCBI Taxonomy" id="106549"/>
    <lineage>
        <taxon>Eukaryota</taxon>
        <taxon>Viridiplantae</taxon>
        <taxon>Streptophyta</taxon>
        <taxon>Embryophyta</taxon>
        <taxon>Tracheophyta</taxon>
        <taxon>Spermatophyta</taxon>
        <taxon>Magnoliopsida</taxon>
        <taxon>eudicotyledons</taxon>
        <taxon>Gunneridae</taxon>
        <taxon>Pentapetalae</taxon>
        <taxon>rosids</taxon>
        <taxon>fabids</taxon>
        <taxon>Rosales</taxon>
        <taxon>Rosaceae</taxon>
        <taxon>Amygdaloideae</taxon>
        <taxon>Maleae</taxon>
        <taxon>Malus</taxon>
    </lineage>
</organism>
<evidence type="ECO:0000313" key="2">
    <source>
        <dbReference type="EMBL" id="TQD82918.1"/>
    </source>
</evidence>
<keyword evidence="1" id="KW-0732">Signal</keyword>
<sequence>MFSNLVFLSSELFVVVAPSISCNLLPKLQDLILEVRDLRVSDGLVKVNGLGHDIGDLEGENVDGLLLGFSDSGTNTWWLICFSASILLSPRVAREQELLRINFRWRVEQTLQDYDDVLEIVANQPRCHQR</sequence>
<keyword evidence="3" id="KW-1185">Reference proteome</keyword>
<reference evidence="2 3" key="1">
    <citation type="journal article" date="2019" name="G3 (Bethesda)">
        <title>Sequencing of a Wild Apple (Malus baccata) Genome Unravels the Differences Between Cultivated and Wild Apple Species Regarding Disease Resistance and Cold Tolerance.</title>
        <authorList>
            <person name="Chen X."/>
        </authorList>
    </citation>
    <scope>NUCLEOTIDE SEQUENCE [LARGE SCALE GENOMIC DNA]</scope>
    <source>
        <strain evidence="3">cv. Shandingzi</strain>
        <tissue evidence="2">Leaves</tissue>
    </source>
</reference>
<feature type="chain" id="PRO_5021828272" evidence="1">
    <location>
        <begin position="18"/>
        <end position="130"/>
    </location>
</feature>
<evidence type="ECO:0000313" key="3">
    <source>
        <dbReference type="Proteomes" id="UP000315295"/>
    </source>
</evidence>
<feature type="signal peptide" evidence="1">
    <location>
        <begin position="1"/>
        <end position="17"/>
    </location>
</feature>
<gene>
    <name evidence="2" type="ORF">C1H46_031517</name>
</gene>
<name>A0A540L8V1_MALBA</name>
<dbReference type="Proteomes" id="UP000315295">
    <property type="component" value="Unassembled WGS sequence"/>
</dbReference>
<comment type="caution">
    <text evidence="2">The sequence shown here is derived from an EMBL/GenBank/DDBJ whole genome shotgun (WGS) entry which is preliminary data.</text>
</comment>
<protein>
    <submittedName>
        <fullName evidence="2">Uncharacterized protein</fullName>
    </submittedName>
</protein>
<dbReference type="EMBL" id="VIEB01000701">
    <property type="protein sequence ID" value="TQD82918.1"/>
    <property type="molecule type" value="Genomic_DNA"/>
</dbReference>